<gene>
    <name evidence="1" type="ORF">NLG97_g6887</name>
</gene>
<comment type="caution">
    <text evidence="1">The sequence shown here is derived from an EMBL/GenBank/DDBJ whole genome shotgun (WGS) entry which is preliminary data.</text>
</comment>
<accession>A0ACC1QNI5</accession>
<keyword evidence="2" id="KW-1185">Reference proteome</keyword>
<dbReference type="Proteomes" id="UP001148737">
    <property type="component" value="Unassembled WGS sequence"/>
</dbReference>
<evidence type="ECO:0000313" key="2">
    <source>
        <dbReference type="Proteomes" id="UP001148737"/>
    </source>
</evidence>
<name>A0ACC1QNI5_9HYPO</name>
<reference evidence="1" key="1">
    <citation type="submission" date="2022-07" db="EMBL/GenBank/DDBJ databases">
        <title>Genome Sequence of Lecanicillium saksenae.</title>
        <authorList>
            <person name="Buettner E."/>
        </authorList>
    </citation>
    <scope>NUCLEOTIDE SEQUENCE</scope>
    <source>
        <strain evidence="1">VT-O1</strain>
    </source>
</reference>
<proteinExistence type="predicted"/>
<organism evidence="1 2">
    <name type="scientific">Lecanicillium saksenae</name>
    <dbReference type="NCBI Taxonomy" id="468837"/>
    <lineage>
        <taxon>Eukaryota</taxon>
        <taxon>Fungi</taxon>
        <taxon>Dikarya</taxon>
        <taxon>Ascomycota</taxon>
        <taxon>Pezizomycotina</taxon>
        <taxon>Sordariomycetes</taxon>
        <taxon>Hypocreomycetidae</taxon>
        <taxon>Hypocreales</taxon>
        <taxon>Cordycipitaceae</taxon>
        <taxon>Lecanicillium</taxon>
    </lineage>
</organism>
<protein>
    <submittedName>
        <fullName evidence="1">Uncharacterized protein</fullName>
    </submittedName>
</protein>
<sequence>MRCMLFSLLAAYAAAASVQRTSANGVCTDFAISVEVTAENYDLSALPGFLSNPAALLTSTTLVSLLQNLVFSKIPVSGTETVAGTYCEPSNKSNATRLDTLQLLVHGASYTRDYWRGMAAHYQPGNYSWIDYALAEGYPVLAIDRLGCGLSSHPDPLVTLQMPYQVRTTHAIIEKVRAGATGVLPRAFSKIVYIGHSEGSLLANSLVAQFPNDVDAAVLTGYSSRSLLTALPSMVLALLVPAAVFDPSRFGSFSPGYLVTGSYTGRRNAFYWPGSFDAQLYDFDWKSQGVIGAAEIITALLTDTAAPSFTGSRPDCGSGPESILDRTRSLFPATTNYGYYAVPETGHDVNGHYTARDAFVKAYEFLNSAGF</sequence>
<evidence type="ECO:0000313" key="1">
    <source>
        <dbReference type="EMBL" id="KAJ3485111.1"/>
    </source>
</evidence>
<dbReference type="EMBL" id="JANAKD010000979">
    <property type="protein sequence ID" value="KAJ3485111.1"/>
    <property type="molecule type" value="Genomic_DNA"/>
</dbReference>